<organism evidence="3 4">
    <name type="scientific">Morus notabilis</name>
    <dbReference type="NCBI Taxonomy" id="981085"/>
    <lineage>
        <taxon>Eukaryota</taxon>
        <taxon>Viridiplantae</taxon>
        <taxon>Streptophyta</taxon>
        <taxon>Embryophyta</taxon>
        <taxon>Tracheophyta</taxon>
        <taxon>Spermatophyta</taxon>
        <taxon>Magnoliopsida</taxon>
        <taxon>eudicotyledons</taxon>
        <taxon>Gunneridae</taxon>
        <taxon>Pentapetalae</taxon>
        <taxon>rosids</taxon>
        <taxon>fabids</taxon>
        <taxon>Rosales</taxon>
        <taxon>Moraceae</taxon>
        <taxon>Moreae</taxon>
        <taxon>Morus</taxon>
    </lineage>
</organism>
<dbReference type="InterPro" id="IPR002885">
    <property type="entry name" value="PPR_rpt"/>
</dbReference>
<dbReference type="Pfam" id="PF01535">
    <property type="entry name" value="PPR"/>
    <property type="match status" value="3"/>
</dbReference>
<dbReference type="Gene3D" id="1.25.40.10">
    <property type="entry name" value="Tetratricopeptide repeat domain"/>
    <property type="match status" value="4"/>
</dbReference>
<dbReference type="EMBL" id="KE344365">
    <property type="protein sequence ID" value="EXB58671.1"/>
    <property type="molecule type" value="Genomic_DNA"/>
</dbReference>
<dbReference type="GO" id="GO:0009451">
    <property type="term" value="P:RNA modification"/>
    <property type="evidence" value="ECO:0007669"/>
    <property type="project" value="InterPro"/>
</dbReference>
<dbReference type="KEGG" id="mnt:21387443"/>
<dbReference type="InterPro" id="IPR011990">
    <property type="entry name" value="TPR-like_helical_dom_sf"/>
</dbReference>
<dbReference type="Proteomes" id="UP000030645">
    <property type="component" value="Unassembled WGS sequence"/>
</dbReference>
<dbReference type="InterPro" id="IPR046960">
    <property type="entry name" value="PPR_At4g14850-like_plant"/>
</dbReference>
<dbReference type="PANTHER" id="PTHR47926">
    <property type="entry name" value="PENTATRICOPEPTIDE REPEAT-CONTAINING PROTEIN"/>
    <property type="match status" value="1"/>
</dbReference>
<dbReference type="AlphaFoldDB" id="W9RLK9"/>
<keyword evidence="4" id="KW-1185">Reference proteome</keyword>
<dbReference type="PANTHER" id="PTHR47926:SF347">
    <property type="entry name" value="PENTATRICOPEPTIDE REPEAT-CONTAINING PROTEIN"/>
    <property type="match status" value="1"/>
</dbReference>
<feature type="repeat" description="PPR" evidence="2">
    <location>
        <begin position="210"/>
        <end position="244"/>
    </location>
</feature>
<evidence type="ECO:0000256" key="2">
    <source>
        <dbReference type="PROSITE-ProRule" id="PRU00708"/>
    </source>
</evidence>
<sequence length="574" mass="63206">MTSFQRTSICSRIKQLLSKGLYYQVLRLYKEQLHPTALHANPSILPSIIAAAAHHRPQPLNICCGLQLHCVALKSGSSSDTVLSNSLISLHAKVSTFLDANKVFDKMPETDVVSWSSIINCCLQNGYSLEALKMLSRMYLRGFVPKPELIAGILSQTSEWRLGRAIHALVVTDERIRDSVFLSTALVDFYFRCCCSSTAFNVFNRMAERNEVTWTAVISGCAASLDFNRALHSVRAMQVEGVSPNRVTMMAILPVCAELGYIKHGKEIHGHAVRHGIHLDPHFSAALVHMYCKCEGASVAAELIFESSSVRDVVLWSSIIGGYSSHHGREAKAVKLFNQMQVEGTKPNSVTLLAVISASTSLSSLDLGREVHGYSLQSGLNSDIFVGNALIDMYAKCGCIDSACQIFVEMPTRDSVSWSTLICGHGLHGYGEHALQLFHEMQKGGLEADEITILAVLSACSHAGLVTEGQKIFHQASRDSKRMQLTVEHYACYINLLGRAGKLEDACEVARSMPMEASPKIWSSLISCCNLHGRLEIAELLAHQYGLCRRGQLARRGRGQKSHENTRTKEMLQL</sequence>
<proteinExistence type="predicted"/>
<feature type="repeat" description="PPR" evidence="2">
    <location>
        <begin position="111"/>
        <end position="145"/>
    </location>
</feature>
<dbReference type="GO" id="GO:0003723">
    <property type="term" value="F:RNA binding"/>
    <property type="evidence" value="ECO:0007669"/>
    <property type="project" value="InterPro"/>
</dbReference>
<feature type="repeat" description="PPR" evidence="2">
    <location>
        <begin position="312"/>
        <end position="347"/>
    </location>
</feature>
<dbReference type="PROSITE" id="PS51375">
    <property type="entry name" value="PPR"/>
    <property type="match status" value="4"/>
</dbReference>
<dbReference type="NCBIfam" id="TIGR00756">
    <property type="entry name" value="PPR"/>
    <property type="match status" value="3"/>
</dbReference>
<dbReference type="Pfam" id="PF13041">
    <property type="entry name" value="PPR_2"/>
    <property type="match status" value="2"/>
</dbReference>
<reference evidence="4" key="1">
    <citation type="submission" date="2013-01" db="EMBL/GenBank/DDBJ databases">
        <title>Draft Genome Sequence of a Mulberry Tree, Morus notabilis C.K. Schneid.</title>
        <authorList>
            <person name="He N."/>
            <person name="Zhao S."/>
        </authorList>
    </citation>
    <scope>NUCLEOTIDE SEQUENCE</scope>
</reference>
<evidence type="ECO:0000256" key="1">
    <source>
        <dbReference type="ARBA" id="ARBA00022737"/>
    </source>
</evidence>
<dbReference type="OrthoDB" id="1871818at2759"/>
<dbReference type="Pfam" id="PF13812">
    <property type="entry name" value="PPR_3"/>
    <property type="match status" value="1"/>
</dbReference>
<dbReference type="FunFam" id="1.25.40.10:FF:000242">
    <property type="entry name" value="Pentatricopeptide repeat-containing protein"/>
    <property type="match status" value="1"/>
</dbReference>
<evidence type="ECO:0000313" key="4">
    <source>
        <dbReference type="Proteomes" id="UP000030645"/>
    </source>
</evidence>
<protein>
    <recommendedName>
        <fullName evidence="5">Pentatricopeptide repeat-containing protein</fullName>
    </recommendedName>
</protein>
<evidence type="ECO:0000313" key="3">
    <source>
        <dbReference type="EMBL" id="EXB58671.1"/>
    </source>
</evidence>
<accession>W9RLK9</accession>
<name>W9RLK9_9ROSA</name>
<evidence type="ECO:0008006" key="5">
    <source>
        <dbReference type="Google" id="ProtNLM"/>
    </source>
</evidence>
<keyword evidence="1" id="KW-0677">Repeat</keyword>
<feature type="repeat" description="PPR" evidence="2">
    <location>
        <begin position="414"/>
        <end position="448"/>
    </location>
</feature>
<gene>
    <name evidence="3" type="ORF">L484_003927</name>
</gene>
<dbReference type="eggNOG" id="KOG4197">
    <property type="taxonomic scope" value="Eukaryota"/>
</dbReference>